<evidence type="ECO:0000256" key="5">
    <source>
        <dbReference type="ARBA" id="ARBA00011233"/>
    </source>
</evidence>
<dbReference type="InterPro" id="IPR036704">
    <property type="entry name" value="RraA/RraA-like_sf"/>
</dbReference>
<gene>
    <name evidence="19" type="ORF">SAMN05421748_124113</name>
</gene>
<reference evidence="19 20" key="1">
    <citation type="submission" date="2017-09" db="EMBL/GenBank/DDBJ databases">
        <authorList>
            <person name="Ehlers B."/>
            <person name="Leendertz F.H."/>
        </authorList>
    </citation>
    <scope>NUCLEOTIDE SEQUENCE [LARGE SCALE GENOMIC DNA]</scope>
    <source>
        <strain evidence="19 20">CGMCC 4.6857</strain>
    </source>
</reference>
<evidence type="ECO:0000256" key="9">
    <source>
        <dbReference type="ARBA" id="ARBA00016549"/>
    </source>
</evidence>
<evidence type="ECO:0000256" key="15">
    <source>
        <dbReference type="ARBA" id="ARBA00032305"/>
    </source>
</evidence>
<keyword evidence="20" id="KW-1185">Reference proteome</keyword>
<evidence type="ECO:0000256" key="12">
    <source>
        <dbReference type="ARBA" id="ARBA00023239"/>
    </source>
</evidence>
<keyword evidence="10 18" id="KW-0479">Metal-binding</keyword>
<dbReference type="InterPro" id="IPR005493">
    <property type="entry name" value="RraA/RraA-like"/>
</dbReference>
<evidence type="ECO:0000256" key="10">
    <source>
        <dbReference type="ARBA" id="ARBA00022723"/>
    </source>
</evidence>
<comment type="function">
    <text evidence="13">Catalyzes the aldol cleavage of 4-hydroxy-4-methyl-2-oxoglutarate (HMG) into 2 molecules of pyruvate. Also contains a secondary oxaloacetate (OAA) decarboxylase activity due to the common pyruvate enolate transition state formed following C-C bond cleavage in the retro-aldol and decarboxylation reactions.</text>
</comment>
<evidence type="ECO:0000256" key="14">
    <source>
        <dbReference type="ARBA" id="ARBA00030169"/>
    </source>
</evidence>
<evidence type="ECO:0000256" key="6">
    <source>
        <dbReference type="ARBA" id="ARBA00011643"/>
    </source>
</evidence>
<dbReference type="RefSeq" id="WP_245923632.1">
    <property type="nucleotide sequence ID" value="NZ_OBDY01000024.1"/>
</dbReference>
<evidence type="ECO:0000256" key="16">
    <source>
        <dbReference type="ARBA" id="ARBA00047973"/>
    </source>
</evidence>
<evidence type="ECO:0000313" key="19">
    <source>
        <dbReference type="EMBL" id="SNY62961.1"/>
    </source>
</evidence>
<dbReference type="EC" id="4.1.1.112" evidence="8"/>
<evidence type="ECO:0000256" key="2">
    <source>
        <dbReference type="ARBA" id="ARBA00001946"/>
    </source>
</evidence>
<feature type="binding site" evidence="18">
    <location>
        <begin position="96"/>
        <end position="99"/>
    </location>
    <ligand>
        <name>substrate</name>
    </ligand>
</feature>
<dbReference type="GO" id="GO:0019336">
    <property type="term" value="P:phenol-containing compound catabolic process"/>
    <property type="evidence" value="ECO:0007669"/>
    <property type="project" value="UniProtKB-ARBA"/>
</dbReference>
<evidence type="ECO:0000256" key="7">
    <source>
        <dbReference type="ARBA" id="ARBA00012213"/>
    </source>
</evidence>
<dbReference type="PANTHER" id="PTHR33254:SF16">
    <property type="entry name" value="BLR3842 PROTEIN"/>
    <property type="match status" value="1"/>
</dbReference>
<sequence length="229" mass="23649">MASHYVVRNVSRAEPATIEALRDAGVATVHEAAGRIGLLGPAIQARQQGPAIAGSAITVSCHPGDNLMIHAAVEVCRPGDVLVVTTTSPSTDGMFGDLLATSLMARGVVGLVIDAGVRDIATLREIGFPVWSRAVHAQGTVKASPGSVNVPVVADGQLVHPGDIIVADDDGVLALPIAQGAATVEAARKRLANEEAKRKTLAEGTLGVDLYHLRPLLAELGVEYVDDLP</sequence>
<dbReference type="EMBL" id="OBDY01000024">
    <property type="protein sequence ID" value="SNY62961.1"/>
    <property type="molecule type" value="Genomic_DNA"/>
</dbReference>
<dbReference type="NCBIfam" id="NF006731">
    <property type="entry name" value="PRK09262.1"/>
    <property type="match status" value="1"/>
</dbReference>
<dbReference type="GO" id="GO:0047443">
    <property type="term" value="F:4-hydroxy-4-methyl-2-oxoglutarate aldolase activity"/>
    <property type="evidence" value="ECO:0007669"/>
    <property type="project" value="UniProtKB-EC"/>
</dbReference>
<evidence type="ECO:0000256" key="17">
    <source>
        <dbReference type="ARBA" id="ARBA00061585"/>
    </source>
</evidence>
<accession>A0A285JV60</accession>
<evidence type="ECO:0000256" key="1">
    <source>
        <dbReference type="ARBA" id="ARBA00001342"/>
    </source>
</evidence>
<dbReference type="FunFam" id="3.50.30.40:FF:000002">
    <property type="entry name" value="4-carboxy-4-hydroxy-2-oxoadipate aldolase/oxaloacetate decarboxylase"/>
    <property type="match status" value="1"/>
</dbReference>
<comment type="similarity">
    <text evidence="4">Belongs to the class II aldolase/RraA-like family.</text>
</comment>
<proteinExistence type="inferred from homology"/>
<name>A0A285JV60_9ACTN</name>
<keyword evidence="12" id="KW-0456">Lyase</keyword>
<dbReference type="GO" id="GO:0008948">
    <property type="term" value="F:oxaloacetate decarboxylase activity"/>
    <property type="evidence" value="ECO:0007669"/>
    <property type="project" value="UniProtKB-EC"/>
</dbReference>
<dbReference type="Pfam" id="PF03737">
    <property type="entry name" value="RraA-like"/>
    <property type="match status" value="1"/>
</dbReference>
<keyword evidence="11 18" id="KW-0460">Magnesium</keyword>
<evidence type="ECO:0000256" key="13">
    <source>
        <dbReference type="ARBA" id="ARBA00025046"/>
    </source>
</evidence>
<comment type="similarity">
    <text evidence="17">Belongs to the LigK/PcmE family.</text>
</comment>
<dbReference type="EC" id="4.1.3.17" evidence="7"/>
<comment type="cofactor">
    <cofactor evidence="3">
        <name>a divalent metal cation</name>
        <dbReference type="ChEBI" id="CHEBI:60240"/>
    </cofactor>
</comment>
<evidence type="ECO:0000256" key="8">
    <source>
        <dbReference type="ARBA" id="ARBA00012947"/>
    </source>
</evidence>
<organism evidence="19 20">
    <name type="scientific">Paractinoplanes atraurantiacus</name>
    <dbReference type="NCBI Taxonomy" id="1036182"/>
    <lineage>
        <taxon>Bacteria</taxon>
        <taxon>Bacillati</taxon>
        <taxon>Actinomycetota</taxon>
        <taxon>Actinomycetes</taxon>
        <taxon>Micromonosporales</taxon>
        <taxon>Micromonosporaceae</taxon>
        <taxon>Paractinoplanes</taxon>
    </lineage>
</organism>
<evidence type="ECO:0000256" key="4">
    <source>
        <dbReference type="ARBA" id="ARBA00008621"/>
    </source>
</evidence>
<dbReference type="GO" id="GO:0046872">
    <property type="term" value="F:metal ion binding"/>
    <property type="evidence" value="ECO:0007669"/>
    <property type="project" value="UniProtKB-KW"/>
</dbReference>
<dbReference type="GO" id="GO:0046395">
    <property type="term" value="P:carboxylic acid catabolic process"/>
    <property type="evidence" value="ECO:0007669"/>
    <property type="project" value="UniProtKB-ARBA"/>
</dbReference>
<dbReference type="AlphaFoldDB" id="A0A285JV60"/>
<dbReference type="PANTHER" id="PTHR33254">
    <property type="entry name" value="4-HYDROXY-4-METHYL-2-OXOGLUTARATE ALDOLASE 3-RELATED"/>
    <property type="match status" value="1"/>
</dbReference>
<evidence type="ECO:0000313" key="20">
    <source>
        <dbReference type="Proteomes" id="UP000219612"/>
    </source>
</evidence>
<evidence type="ECO:0000256" key="3">
    <source>
        <dbReference type="ARBA" id="ARBA00001968"/>
    </source>
</evidence>
<comment type="subunit">
    <text evidence="5">Homotrimer.</text>
</comment>
<feature type="binding site" evidence="18">
    <location>
        <position position="119"/>
    </location>
    <ligand>
        <name>Mg(2+)</name>
        <dbReference type="ChEBI" id="CHEBI:18420"/>
    </ligand>
</feature>
<dbReference type="CDD" id="cd16841">
    <property type="entry name" value="RraA_family"/>
    <property type="match status" value="1"/>
</dbReference>
<dbReference type="SUPFAM" id="SSF89562">
    <property type="entry name" value="RraA-like"/>
    <property type="match status" value="1"/>
</dbReference>
<comment type="catalytic activity">
    <reaction evidence="1">
        <text>4-hydroxy-4-methyl-2-oxoglutarate = 2 pyruvate</text>
        <dbReference type="Rhea" id="RHEA:22748"/>
        <dbReference type="ChEBI" id="CHEBI:15361"/>
        <dbReference type="ChEBI" id="CHEBI:58276"/>
        <dbReference type="EC" id="4.1.3.17"/>
    </reaction>
</comment>
<dbReference type="GO" id="GO:0032787">
    <property type="term" value="P:monocarboxylic acid metabolic process"/>
    <property type="evidence" value="ECO:0007669"/>
    <property type="project" value="UniProtKB-ARBA"/>
</dbReference>
<dbReference type="Gene3D" id="3.50.30.40">
    <property type="entry name" value="Ribonuclease E inhibitor RraA/RraA-like"/>
    <property type="match status" value="1"/>
</dbReference>
<comment type="catalytic activity">
    <reaction evidence="16">
        <text>oxaloacetate + H(+) = pyruvate + CO2</text>
        <dbReference type="Rhea" id="RHEA:15641"/>
        <dbReference type="ChEBI" id="CHEBI:15361"/>
        <dbReference type="ChEBI" id="CHEBI:15378"/>
        <dbReference type="ChEBI" id="CHEBI:16452"/>
        <dbReference type="ChEBI" id="CHEBI:16526"/>
        <dbReference type="EC" id="4.1.1.112"/>
    </reaction>
</comment>
<protein>
    <recommendedName>
        <fullName evidence="9">Putative 4-hydroxy-4-methyl-2-oxoglutarate aldolase</fullName>
        <ecNumber evidence="8">4.1.1.112</ecNumber>
        <ecNumber evidence="7">4.1.3.17</ecNumber>
    </recommendedName>
    <alternativeName>
        <fullName evidence="15">Oxaloacetate decarboxylase</fullName>
    </alternativeName>
    <alternativeName>
        <fullName evidence="14">RraA-like protein</fullName>
    </alternativeName>
</protein>
<evidence type="ECO:0000256" key="18">
    <source>
        <dbReference type="PIRSR" id="PIRSR605493-1"/>
    </source>
</evidence>
<comment type="cofactor">
    <cofactor evidence="2 18">
        <name>Mg(2+)</name>
        <dbReference type="ChEBI" id="CHEBI:18420"/>
    </cofactor>
</comment>
<feature type="binding site" evidence="18">
    <location>
        <position position="118"/>
    </location>
    <ligand>
        <name>substrate</name>
    </ligand>
</feature>
<dbReference type="Proteomes" id="UP000219612">
    <property type="component" value="Unassembled WGS sequence"/>
</dbReference>
<comment type="subunit">
    <text evidence="6">Homohexamer.</text>
</comment>
<evidence type="ECO:0000256" key="11">
    <source>
        <dbReference type="ARBA" id="ARBA00022842"/>
    </source>
</evidence>